<dbReference type="RefSeq" id="WP_135740518.1">
    <property type="nucleotide sequence ID" value="NZ_RQFT01000008.1"/>
</dbReference>
<sequence length="207" mass="23449">MIIGLFRHSIVSVIFFALSMFILSCSEKEDKLMHDHHQTTVTNPQPANKVKLDVKWEYTSLPLEMEIREPSGAQSLTLWTTGTVQEGKRAPFGDPIPDAQIVLKPGSKKQFLLVMKNTTENPVYFFAAPHSAMPVEHSFGFKFKCLCVNHAFSIPPNETWYRVVEIRLAPDFLGDSLVLTHNLIGISRERMLQFEQSASKSIQSELD</sequence>
<reference evidence="1 2" key="1">
    <citation type="journal article" date="2019" name="PLoS Negl. Trop. Dis.">
        <title>Revisiting the worldwide diversity of Leptospira species in the environment.</title>
        <authorList>
            <person name="Vincent A.T."/>
            <person name="Schiettekatte O."/>
            <person name="Bourhy P."/>
            <person name="Veyrier F.J."/>
            <person name="Picardeau M."/>
        </authorList>
    </citation>
    <scope>NUCLEOTIDE SEQUENCE [LARGE SCALE GENOMIC DNA]</scope>
    <source>
        <strain evidence="1 2">201800273</strain>
    </source>
</reference>
<dbReference type="NCBIfam" id="NF047614">
    <property type="entry name" value="LIC11469_fam"/>
    <property type="match status" value="1"/>
</dbReference>
<dbReference type="AlphaFoldDB" id="A0A7I0IQ75"/>
<dbReference type="Proteomes" id="UP000297641">
    <property type="component" value="Unassembled WGS sequence"/>
</dbReference>
<evidence type="ECO:0000313" key="2">
    <source>
        <dbReference type="Proteomes" id="UP000297641"/>
    </source>
</evidence>
<dbReference type="PROSITE" id="PS51257">
    <property type="entry name" value="PROKAR_LIPOPROTEIN"/>
    <property type="match status" value="1"/>
</dbReference>
<gene>
    <name evidence="1" type="ORF">EHQ43_09820</name>
</gene>
<dbReference type="EMBL" id="RQFT01000008">
    <property type="protein sequence ID" value="TGL06690.1"/>
    <property type="molecule type" value="Genomic_DNA"/>
</dbReference>
<protein>
    <recommendedName>
        <fullName evidence="3">Lipoprotein</fullName>
    </recommendedName>
</protein>
<evidence type="ECO:0008006" key="3">
    <source>
        <dbReference type="Google" id="ProtNLM"/>
    </source>
</evidence>
<comment type="caution">
    <text evidence="1">The sequence shown here is derived from an EMBL/GenBank/DDBJ whole genome shotgun (WGS) entry which is preliminary data.</text>
</comment>
<organism evidence="1 2">
    <name type="scientific">Leptospira bouyouniensis</name>
    <dbReference type="NCBI Taxonomy" id="2484911"/>
    <lineage>
        <taxon>Bacteria</taxon>
        <taxon>Pseudomonadati</taxon>
        <taxon>Spirochaetota</taxon>
        <taxon>Spirochaetia</taxon>
        <taxon>Leptospirales</taxon>
        <taxon>Leptospiraceae</taxon>
        <taxon>Leptospira</taxon>
    </lineage>
</organism>
<evidence type="ECO:0000313" key="1">
    <source>
        <dbReference type="EMBL" id="TGL06690.1"/>
    </source>
</evidence>
<accession>A0A7I0IQ75</accession>
<dbReference type="OrthoDB" id="343651at2"/>
<name>A0A7I0IQ75_9LEPT</name>
<proteinExistence type="predicted"/>